<accession>A0A6S5RYR6</accession>
<dbReference type="EMBL" id="AP022213">
    <property type="protein sequence ID" value="BBT17349.1"/>
    <property type="molecule type" value="Genomic_DNA"/>
</dbReference>
<gene>
    <name evidence="1" type="ORF">WP8S17C03_33980</name>
</gene>
<proteinExistence type="predicted"/>
<reference evidence="1 2" key="1">
    <citation type="submission" date="2019-12" db="EMBL/GenBank/DDBJ databases">
        <title>complete genome sequences of Pseudomonas otitidis str. WP8-S17-CRE-03 isolated from wastewater treatment plant effluent.</title>
        <authorList>
            <person name="Sekizuka T."/>
            <person name="Itokawa K."/>
            <person name="Yatsu K."/>
            <person name="Inamine Y."/>
            <person name="Kuroda M."/>
        </authorList>
    </citation>
    <scope>NUCLEOTIDE SEQUENCE [LARGE SCALE GENOMIC DNA]</scope>
    <source>
        <strain evidence="1 2">WP8-S17-CRE-03</strain>
    </source>
</reference>
<organism evidence="1 2">
    <name type="scientific">Metapseudomonas otitidis</name>
    <dbReference type="NCBI Taxonomy" id="319939"/>
    <lineage>
        <taxon>Bacteria</taxon>
        <taxon>Pseudomonadati</taxon>
        <taxon>Pseudomonadota</taxon>
        <taxon>Gammaproteobacteria</taxon>
        <taxon>Pseudomonadales</taxon>
        <taxon>Pseudomonadaceae</taxon>
        <taxon>Metapseudomonas</taxon>
    </lineage>
</organism>
<name>A0A6S5RYR6_9GAMM</name>
<dbReference type="Proteomes" id="UP000515591">
    <property type="component" value="Chromosome"/>
</dbReference>
<dbReference type="RefSeq" id="WP_182850359.1">
    <property type="nucleotide sequence ID" value="NZ_AP022213.1"/>
</dbReference>
<evidence type="ECO:0000313" key="2">
    <source>
        <dbReference type="Proteomes" id="UP000515591"/>
    </source>
</evidence>
<sequence>MIGLYPIGVVPINGLVDESVAPPVEVVVGRSAQWRLVVLLGGGDVSHLLSGKVEIDREEGAAAVAEFSLFFPPGVPVPVDVPQREVTLDFVVTTDGVSRVARLFTGAVAEPEWSATDRLMRLTCTDRLQQRVEMLSLAQLNSLIPGVWSDDVFDPAEGRQRWEVAQDLLSTLPASLDCSVMGEIRLTSWYAQAPAYRFGAGSAVHESVQVELAQLRNALNRAEIEVNFRYTQLWQHTERYGWLHPGLHGLIDTPGFCQWRVWSTETPDVPMIESAVESSGQVLVGSPTYQRVLLSSGNPCGDGVPWINTYADLLLGAAFQAARRWTQTVTETYRVVLATPAGLESGGEVVTRDSVSIEVENPLADTWEDSLKTRSVGAEVDGSGVDVPSPNPLGDEARRRAGLSAVMWRARTEIIAAHRETTVSWTVPTPLALGVDLIHTLELADQYTHAVGKCRRVVHRLDHETGEALTDLSIASMQGVAGGDPMAVPAPLDVTLPPLADTPGPPNAGSLPTQIGGRVNHPPNGSGPTGGGPVEPYNDALDGFAGNYDANDDSTAEQFPRRFTISSRAIPELYRDELTREGQTLIRIGIPSDRLEL</sequence>
<protein>
    <submittedName>
        <fullName evidence="1">Uncharacterized protein</fullName>
    </submittedName>
</protein>
<evidence type="ECO:0000313" key="1">
    <source>
        <dbReference type="EMBL" id="BBT17349.1"/>
    </source>
</evidence>
<dbReference type="AlphaFoldDB" id="A0A6S5RYR6"/>